<reference evidence="3" key="1">
    <citation type="submission" date="2018-12" db="EMBL/GenBank/DDBJ databases">
        <title>Tengunoibacter tsumagoiensis gen. nov., sp. nov., Dictyobacter kobayashii sp. nov., D. alpinus sp. nov., and D. joshuensis sp. nov. and description of Dictyobacteraceae fam. nov. within the order Ktedonobacterales isolated from Tengu-no-mugimeshi.</title>
        <authorList>
            <person name="Wang C.M."/>
            <person name="Zheng Y."/>
            <person name="Sakai Y."/>
            <person name="Toyoda A."/>
            <person name="Minakuchi Y."/>
            <person name="Abe K."/>
            <person name="Yokota A."/>
            <person name="Yabe S."/>
        </authorList>
    </citation>
    <scope>NUCLEOTIDE SEQUENCE [LARGE SCALE GENOMIC DNA]</scope>
    <source>
        <strain evidence="3">S-27</strain>
    </source>
</reference>
<sequence length="300" mass="33050">MVEDTSSDSLILASETPHYTLIEQSLLSKTGQDETCEDALYIGPDFIAVIDGATSKTDRRWDGKTGGRVAAEIILHAFDLIPADATARQTVDILTAAIQALYKQHEVTEIVQSEGVQRAIAAFIAVSFARKEIWLVGDCQCMIDQQLIQNTKEIDNVTANARSLFLAAEIAQGKTVDELRAYDPGREFILPLLKRQMTFQNNPVSGPYWFPIIDGFAVPDEGIRVVSLPAEATTVVLASDGYPYLKDSLEASEQALQEVLQDDPLLFRKYKSTKGVQSGNVSFDDRAYVKITLKGNAEEE</sequence>
<name>A0A401ZCZ9_9CHLR</name>
<feature type="domain" description="PPM-type phosphatase" evidence="1">
    <location>
        <begin position="32"/>
        <end position="253"/>
    </location>
</feature>
<dbReference type="AlphaFoldDB" id="A0A401ZCZ9"/>
<organism evidence="2 3">
    <name type="scientific">Dictyobacter aurantiacus</name>
    <dbReference type="NCBI Taxonomy" id="1936993"/>
    <lineage>
        <taxon>Bacteria</taxon>
        <taxon>Bacillati</taxon>
        <taxon>Chloroflexota</taxon>
        <taxon>Ktedonobacteria</taxon>
        <taxon>Ktedonobacterales</taxon>
        <taxon>Dictyobacteraceae</taxon>
        <taxon>Dictyobacter</taxon>
    </lineage>
</organism>
<dbReference type="Proteomes" id="UP000287224">
    <property type="component" value="Unassembled WGS sequence"/>
</dbReference>
<evidence type="ECO:0000259" key="1">
    <source>
        <dbReference type="Pfam" id="PF13672"/>
    </source>
</evidence>
<dbReference type="Gene3D" id="3.60.40.10">
    <property type="entry name" value="PPM-type phosphatase domain"/>
    <property type="match status" value="1"/>
</dbReference>
<proteinExistence type="predicted"/>
<accession>A0A401ZCZ9</accession>
<evidence type="ECO:0000313" key="3">
    <source>
        <dbReference type="Proteomes" id="UP000287224"/>
    </source>
</evidence>
<dbReference type="EMBL" id="BIFQ01000001">
    <property type="protein sequence ID" value="GCE04713.1"/>
    <property type="molecule type" value="Genomic_DNA"/>
</dbReference>
<gene>
    <name evidence="2" type="ORF">KDAU_20420</name>
</gene>
<evidence type="ECO:0000313" key="2">
    <source>
        <dbReference type="EMBL" id="GCE04713.1"/>
    </source>
</evidence>
<dbReference type="InterPro" id="IPR036457">
    <property type="entry name" value="PPM-type-like_dom_sf"/>
</dbReference>
<dbReference type="OrthoDB" id="508128at2"/>
<dbReference type="RefSeq" id="WP_126595835.1">
    <property type="nucleotide sequence ID" value="NZ_BIFQ01000001.1"/>
</dbReference>
<protein>
    <recommendedName>
        <fullName evidence="1">PPM-type phosphatase domain-containing protein</fullName>
    </recommendedName>
</protein>
<comment type="caution">
    <text evidence="2">The sequence shown here is derived from an EMBL/GenBank/DDBJ whole genome shotgun (WGS) entry which is preliminary data.</text>
</comment>
<dbReference type="Pfam" id="PF13672">
    <property type="entry name" value="PP2C_2"/>
    <property type="match status" value="1"/>
</dbReference>
<dbReference type="InterPro" id="IPR001932">
    <property type="entry name" value="PPM-type_phosphatase-like_dom"/>
</dbReference>
<keyword evidence="3" id="KW-1185">Reference proteome</keyword>